<dbReference type="Gene3D" id="3.40.50.300">
    <property type="entry name" value="P-loop containing nucleotide triphosphate hydrolases"/>
    <property type="match status" value="1"/>
</dbReference>
<evidence type="ECO:0000313" key="13">
    <source>
        <dbReference type="Proteomes" id="UP000310639"/>
    </source>
</evidence>
<dbReference type="GO" id="GO:0006260">
    <property type="term" value="P:DNA replication"/>
    <property type="evidence" value="ECO:0007669"/>
    <property type="project" value="UniProtKB-UniRule"/>
</dbReference>
<dbReference type="AlphaFoldDB" id="A0A4P9A2N7"/>
<evidence type="ECO:0000256" key="6">
    <source>
        <dbReference type="ARBA" id="ARBA00022741"/>
    </source>
</evidence>
<accession>A0A4P9A2N7</accession>
<dbReference type="Proteomes" id="UP000310639">
    <property type="component" value="Chromosome"/>
</dbReference>
<protein>
    <recommendedName>
        <fullName evidence="3 9">DNA replication and repair protein RecF</fullName>
    </recommendedName>
</protein>
<dbReference type="InterPro" id="IPR027417">
    <property type="entry name" value="P-loop_NTPase"/>
</dbReference>
<organism evidence="12 13">
    <name type="scientific">Candidatus Nanosynbacter featherlites</name>
    <dbReference type="NCBI Taxonomy" id="2572088"/>
    <lineage>
        <taxon>Bacteria</taxon>
        <taxon>Candidatus Saccharimonadota</taxon>
        <taxon>Candidatus Saccharimonadia</taxon>
        <taxon>Candidatus Nanosynbacterales</taxon>
        <taxon>Candidatus Nanosynbacteraceae</taxon>
        <taxon>Candidatus Nanosynbacter</taxon>
    </lineage>
</organism>
<evidence type="ECO:0000256" key="10">
    <source>
        <dbReference type="RuleBase" id="RU000578"/>
    </source>
</evidence>
<dbReference type="InterPro" id="IPR042174">
    <property type="entry name" value="RecF_2"/>
</dbReference>
<dbReference type="NCBIfam" id="TIGR00611">
    <property type="entry name" value="recf"/>
    <property type="match status" value="1"/>
</dbReference>
<keyword evidence="9 10" id="KW-0227">DNA damage</keyword>
<proteinExistence type="inferred from homology"/>
<gene>
    <name evidence="9 12" type="primary">recF</name>
    <name evidence="12" type="ORF">FBF37_00905</name>
</gene>
<feature type="domain" description="RecF/RecN/SMC N-terminal" evidence="11">
    <location>
        <begin position="1"/>
        <end position="340"/>
    </location>
</feature>
<name>A0A4P9A2N7_9BACT</name>
<dbReference type="HAMAP" id="MF_00365">
    <property type="entry name" value="RecF"/>
    <property type="match status" value="1"/>
</dbReference>
<dbReference type="GO" id="GO:0000731">
    <property type="term" value="P:DNA synthesis involved in DNA repair"/>
    <property type="evidence" value="ECO:0007669"/>
    <property type="project" value="TreeGrafter"/>
</dbReference>
<dbReference type="InterPro" id="IPR018078">
    <property type="entry name" value="DNA-binding_RecF_CS"/>
</dbReference>
<dbReference type="GO" id="GO:0009432">
    <property type="term" value="P:SOS response"/>
    <property type="evidence" value="ECO:0007669"/>
    <property type="project" value="UniProtKB-UniRule"/>
</dbReference>
<dbReference type="PANTHER" id="PTHR32182:SF0">
    <property type="entry name" value="DNA REPLICATION AND REPAIR PROTEIN RECF"/>
    <property type="match status" value="1"/>
</dbReference>
<evidence type="ECO:0000256" key="9">
    <source>
        <dbReference type="HAMAP-Rule" id="MF_00365"/>
    </source>
</evidence>
<dbReference type="Pfam" id="PF02463">
    <property type="entry name" value="SMC_N"/>
    <property type="match status" value="1"/>
</dbReference>
<keyword evidence="13" id="KW-1185">Reference proteome</keyword>
<evidence type="ECO:0000313" key="12">
    <source>
        <dbReference type="EMBL" id="QCT42032.1"/>
    </source>
</evidence>
<dbReference type="InterPro" id="IPR003395">
    <property type="entry name" value="RecF/RecN/SMC_N"/>
</dbReference>
<dbReference type="Gene3D" id="1.20.1050.90">
    <property type="entry name" value="RecF/RecN/SMC, N-terminal domain"/>
    <property type="match status" value="1"/>
</dbReference>
<reference evidence="12 13" key="1">
    <citation type="submission" date="2019-04" db="EMBL/GenBank/DDBJ databases">
        <title>Saccharibacteria TM7 genomes.</title>
        <authorList>
            <person name="Bor B."/>
            <person name="He X."/>
            <person name="Chen T."/>
            <person name="Dewhirst F.E."/>
        </authorList>
    </citation>
    <scope>NUCLEOTIDE SEQUENCE [LARGE SCALE GENOMIC DNA]</scope>
    <source>
        <strain evidence="12 13">BB001</strain>
    </source>
</reference>
<evidence type="ECO:0000256" key="8">
    <source>
        <dbReference type="ARBA" id="ARBA00023125"/>
    </source>
</evidence>
<keyword evidence="9 10" id="KW-0234">DNA repair</keyword>
<comment type="function">
    <text evidence="9 10">The RecF protein is involved in DNA metabolism; it is required for DNA replication and normal SOS inducibility. RecF binds preferentially to single-stranded, linear DNA. It also seems to bind ATP.</text>
</comment>
<keyword evidence="5 9" id="KW-0235">DNA replication</keyword>
<evidence type="ECO:0000256" key="7">
    <source>
        <dbReference type="ARBA" id="ARBA00022840"/>
    </source>
</evidence>
<dbReference type="SUPFAM" id="SSF52540">
    <property type="entry name" value="P-loop containing nucleoside triphosphate hydrolases"/>
    <property type="match status" value="1"/>
</dbReference>
<dbReference type="InterPro" id="IPR001238">
    <property type="entry name" value="DNA-binding_RecF"/>
</dbReference>
<dbReference type="PROSITE" id="PS00617">
    <property type="entry name" value="RECF_1"/>
    <property type="match status" value="1"/>
</dbReference>
<sequence>MISRLKLYNFRSYELFETQLGDTGTVIVGPNGTGKTNLLEAIYIALRGTSFRGSLLDCMRHQTAHSIIHLETNNQPRRVQLLRSADNAIAKEFTIADSTSKTLPRKHRLPVVLFEPNDLRLISSSPQRRRDFLDGLLSRLDATYDTQLRIFNRTLLQRNELLKHHPESTTKWQDHLFAWDIKFVQSANTLAAARAHFLYTYEKRLELLYASLAGKQTPFTVEYLPSVSLDNYEQSLLDRLQRSREYELATGYTSAGPQREDFLISLHSRPAVKVASRGEMRTIMLAFKLLELELQTERTKHRPLILMDDVFSELDATREKLLQETIQHHQFVVTTTDARHQKDGCLIISTQ</sequence>
<evidence type="ECO:0000259" key="11">
    <source>
        <dbReference type="Pfam" id="PF02463"/>
    </source>
</evidence>
<keyword evidence="4 9" id="KW-0963">Cytoplasm</keyword>
<dbReference type="GO" id="GO:0006302">
    <property type="term" value="P:double-strand break repair"/>
    <property type="evidence" value="ECO:0007669"/>
    <property type="project" value="TreeGrafter"/>
</dbReference>
<evidence type="ECO:0000256" key="5">
    <source>
        <dbReference type="ARBA" id="ARBA00022705"/>
    </source>
</evidence>
<keyword evidence="8 9" id="KW-0238">DNA-binding</keyword>
<keyword evidence="7 9" id="KW-0067">ATP-binding</keyword>
<comment type="similarity">
    <text evidence="2 9 10">Belongs to the RecF family.</text>
</comment>
<dbReference type="EMBL" id="CP040004">
    <property type="protein sequence ID" value="QCT42032.1"/>
    <property type="molecule type" value="Genomic_DNA"/>
</dbReference>
<dbReference type="KEGG" id="nft:FBF37_00905"/>
<dbReference type="GO" id="GO:0005524">
    <property type="term" value="F:ATP binding"/>
    <property type="evidence" value="ECO:0007669"/>
    <property type="project" value="UniProtKB-UniRule"/>
</dbReference>
<dbReference type="PANTHER" id="PTHR32182">
    <property type="entry name" value="DNA REPLICATION AND REPAIR PROTEIN RECF"/>
    <property type="match status" value="1"/>
</dbReference>
<dbReference type="PROSITE" id="PS00618">
    <property type="entry name" value="RECF_2"/>
    <property type="match status" value="1"/>
</dbReference>
<evidence type="ECO:0000256" key="1">
    <source>
        <dbReference type="ARBA" id="ARBA00004496"/>
    </source>
</evidence>
<keyword evidence="6 9" id="KW-0547">Nucleotide-binding</keyword>
<evidence type="ECO:0000256" key="2">
    <source>
        <dbReference type="ARBA" id="ARBA00008016"/>
    </source>
</evidence>
<evidence type="ECO:0000256" key="3">
    <source>
        <dbReference type="ARBA" id="ARBA00020170"/>
    </source>
</evidence>
<dbReference type="GO" id="GO:0003697">
    <property type="term" value="F:single-stranded DNA binding"/>
    <property type="evidence" value="ECO:0007669"/>
    <property type="project" value="UniProtKB-UniRule"/>
</dbReference>
<dbReference type="GO" id="GO:0005737">
    <property type="term" value="C:cytoplasm"/>
    <property type="evidence" value="ECO:0007669"/>
    <property type="project" value="UniProtKB-SubCell"/>
</dbReference>
<dbReference type="OrthoDB" id="9803889at2"/>
<keyword evidence="9 10" id="KW-0742">SOS response</keyword>
<dbReference type="RefSeq" id="WP_138078587.1">
    <property type="nucleotide sequence ID" value="NZ_CP040004.1"/>
</dbReference>
<feature type="binding site" evidence="9">
    <location>
        <begin position="29"/>
        <end position="36"/>
    </location>
    <ligand>
        <name>ATP</name>
        <dbReference type="ChEBI" id="CHEBI:30616"/>
    </ligand>
</feature>
<comment type="subcellular location">
    <subcellularLocation>
        <location evidence="1 9 10">Cytoplasm</location>
    </subcellularLocation>
</comment>
<evidence type="ECO:0000256" key="4">
    <source>
        <dbReference type="ARBA" id="ARBA00022490"/>
    </source>
</evidence>